<evidence type="ECO:0000256" key="9">
    <source>
        <dbReference type="RuleBase" id="RU000304"/>
    </source>
</evidence>
<reference evidence="13" key="1">
    <citation type="submission" date="2020-02" db="EMBL/GenBank/DDBJ databases">
        <authorList>
            <person name="Scholz U."/>
            <person name="Mascher M."/>
            <person name="Fiebig A."/>
        </authorList>
    </citation>
    <scope>NUCLEOTIDE SEQUENCE</scope>
</reference>
<evidence type="ECO:0000256" key="10">
    <source>
        <dbReference type="SAM" id="MobiDB-lite"/>
    </source>
</evidence>
<dbReference type="InterPro" id="IPR000719">
    <property type="entry name" value="Prot_kinase_dom"/>
</dbReference>
<dbReference type="GO" id="GO:0004674">
    <property type="term" value="F:protein serine/threonine kinase activity"/>
    <property type="evidence" value="ECO:0007669"/>
    <property type="project" value="UniProtKB-KW"/>
</dbReference>
<dbReference type="Gene3D" id="1.10.510.10">
    <property type="entry name" value="Transferase(Phosphotransferase) domain 1"/>
    <property type="match status" value="1"/>
</dbReference>
<evidence type="ECO:0000256" key="7">
    <source>
        <dbReference type="ARBA" id="ARBA00048679"/>
    </source>
</evidence>
<dbReference type="InterPro" id="IPR001245">
    <property type="entry name" value="Ser-Thr/Tyr_kinase_cat_dom"/>
</dbReference>
<dbReference type="GO" id="GO:0005524">
    <property type="term" value="F:ATP binding"/>
    <property type="evidence" value="ECO:0007669"/>
    <property type="project" value="UniProtKB-UniRule"/>
</dbReference>
<keyword evidence="5 8" id="KW-0067">ATP-binding</keyword>
<evidence type="ECO:0000313" key="13">
    <source>
        <dbReference type="EMBL" id="CAA7389274.1"/>
    </source>
</evidence>
<dbReference type="Proteomes" id="UP000663760">
    <property type="component" value="Chromosome 1"/>
</dbReference>
<dbReference type="InterPro" id="IPR008271">
    <property type="entry name" value="Ser/Thr_kinase_AS"/>
</dbReference>
<dbReference type="FunFam" id="3.30.200.20:FF:000034">
    <property type="entry name" value="Kinase suppressor of Ras 1"/>
    <property type="match status" value="1"/>
</dbReference>
<feature type="binding site" evidence="8">
    <location>
        <position position="90"/>
    </location>
    <ligand>
        <name>ATP</name>
        <dbReference type="ChEBI" id="CHEBI:30616"/>
    </ligand>
</feature>
<proteinExistence type="inferred from homology"/>
<evidence type="ECO:0000256" key="5">
    <source>
        <dbReference type="ARBA" id="ARBA00022840"/>
    </source>
</evidence>
<organism evidence="13 14">
    <name type="scientific">Spirodela intermedia</name>
    <name type="common">Intermediate duckweed</name>
    <dbReference type="NCBI Taxonomy" id="51605"/>
    <lineage>
        <taxon>Eukaryota</taxon>
        <taxon>Viridiplantae</taxon>
        <taxon>Streptophyta</taxon>
        <taxon>Embryophyta</taxon>
        <taxon>Tracheophyta</taxon>
        <taxon>Spermatophyta</taxon>
        <taxon>Magnoliopsida</taxon>
        <taxon>Liliopsida</taxon>
        <taxon>Araceae</taxon>
        <taxon>Lemnoideae</taxon>
        <taxon>Spirodela</taxon>
    </lineage>
</organism>
<dbReference type="InterPro" id="IPR011009">
    <property type="entry name" value="Kinase-like_dom_sf"/>
</dbReference>
<feature type="compositionally biased region" description="Low complexity" evidence="10">
    <location>
        <begin position="344"/>
        <end position="360"/>
    </location>
</feature>
<protein>
    <recommendedName>
        <fullName evidence="11">Protein kinase domain-containing protein</fullName>
    </recommendedName>
</protein>
<gene>
    <name evidence="12" type="ORF">SI7747_01001223</name>
    <name evidence="13" type="ORF">SI8410_01001352</name>
</gene>
<keyword evidence="14" id="KW-1185">Reference proteome</keyword>
<comment type="similarity">
    <text evidence="9">Belongs to the protein kinase superfamily.</text>
</comment>
<dbReference type="PROSITE" id="PS00108">
    <property type="entry name" value="PROTEIN_KINASE_ST"/>
    <property type="match status" value="1"/>
</dbReference>
<dbReference type="EMBL" id="LR746264">
    <property type="protein sequence ID" value="CAA7389274.1"/>
    <property type="molecule type" value="Genomic_DNA"/>
</dbReference>
<evidence type="ECO:0000256" key="2">
    <source>
        <dbReference type="ARBA" id="ARBA00022679"/>
    </source>
</evidence>
<dbReference type="PRINTS" id="PR00109">
    <property type="entry name" value="TYRKINASE"/>
</dbReference>
<evidence type="ECO:0000256" key="8">
    <source>
        <dbReference type="PROSITE-ProRule" id="PRU10141"/>
    </source>
</evidence>
<sequence length="380" mass="42242">MSGGDENRGGMGADEIRWQQLNNVVNDSVSLESHSCDVNGIIPDEPFEIDKKLLIDPTQLLVGPKIGEGAHGKVYKGRYRPHSGQFVAIKVLNGGCTPEEKARLEGRFAREINMMTKVKHENLVKFIGACKDPFMVIATELLPGMSLRKYLTSTRPRRLDLHVAVNYALDIARAMECLHANGIIHRDLKPDNLLLTENQKNVKLIDFGLAREESVTEMMTAETGTYRWMAPELYSTVTLRRGEKKHYTNKVDVYSFGIVLWELLTNRMPFEGMSNLQAAYAAAFKQARPDLSEDMPPELVSLMQSCWVEDPKMRPSFAQIIQTLSEFLLTLAPPSPEPTDAAGASPSCMEASMSSSSARAGGKLSFLRQMFTTKKAGSKP</sequence>
<dbReference type="PROSITE" id="PS50011">
    <property type="entry name" value="PROTEIN_KINASE_DOM"/>
    <property type="match status" value="1"/>
</dbReference>
<evidence type="ECO:0000259" key="11">
    <source>
        <dbReference type="PROSITE" id="PS50011"/>
    </source>
</evidence>
<keyword evidence="2" id="KW-0808">Transferase</keyword>
<dbReference type="PANTHER" id="PTHR44329:SF84">
    <property type="entry name" value="PROTEIN KINASE LIKE PROTEIN"/>
    <property type="match status" value="1"/>
</dbReference>
<evidence type="ECO:0000256" key="4">
    <source>
        <dbReference type="ARBA" id="ARBA00022777"/>
    </source>
</evidence>
<keyword evidence="1 9" id="KW-0723">Serine/threonine-protein kinase</keyword>
<dbReference type="EMBL" id="LR743588">
    <property type="protein sequence ID" value="CAA2614856.1"/>
    <property type="molecule type" value="Genomic_DNA"/>
</dbReference>
<evidence type="ECO:0000256" key="3">
    <source>
        <dbReference type="ARBA" id="ARBA00022741"/>
    </source>
</evidence>
<name>A0A7I8K0N8_SPIIN</name>
<keyword evidence="3 8" id="KW-0547">Nucleotide-binding</keyword>
<evidence type="ECO:0000313" key="14">
    <source>
        <dbReference type="Proteomes" id="UP000663760"/>
    </source>
</evidence>
<accession>A0A7I8K0N8</accession>
<dbReference type="AlphaFoldDB" id="A0A7I8K0N8"/>
<dbReference type="InterPro" id="IPR051681">
    <property type="entry name" value="Ser/Thr_Kinases-Pseudokinases"/>
</dbReference>
<evidence type="ECO:0000256" key="6">
    <source>
        <dbReference type="ARBA" id="ARBA00047899"/>
    </source>
</evidence>
<dbReference type="SUPFAM" id="SSF56112">
    <property type="entry name" value="Protein kinase-like (PK-like)"/>
    <property type="match status" value="1"/>
</dbReference>
<dbReference type="PROSITE" id="PS00107">
    <property type="entry name" value="PROTEIN_KINASE_ATP"/>
    <property type="match status" value="1"/>
</dbReference>
<evidence type="ECO:0000313" key="12">
    <source>
        <dbReference type="EMBL" id="CAA2614856.1"/>
    </source>
</evidence>
<feature type="region of interest" description="Disordered" evidence="10">
    <location>
        <begin position="335"/>
        <end position="360"/>
    </location>
</feature>
<dbReference type="Pfam" id="PF07714">
    <property type="entry name" value="PK_Tyr_Ser-Thr"/>
    <property type="match status" value="1"/>
</dbReference>
<dbReference type="InterPro" id="IPR017441">
    <property type="entry name" value="Protein_kinase_ATP_BS"/>
</dbReference>
<dbReference type="OrthoDB" id="4062651at2759"/>
<feature type="domain" description="Protein kinase" evidence="11">
    <location>
        <begin position="60"/>
        <end position="328"/>
    </location>
</feature>
<dbReference type="SMART" id="SM00220">
    <property type="entry name" value="S_TKc"/>
    <property type="match status" value="1"/>
</dbReference>
<comment type="catalytic activity">
    <reaction evidence="7">
        <text>L-seryl-[protein] + ATP = O-phospho-L-seryl-[protein] + ADP + H(+)</text>
        <dbReference type="Rhea" id="RHEA:17989"/>
        <dbReference type="Rhea" id="RHEA-COMP:9863"/>
        <dbReference type="Rhea" id="RHEA-COMP:11604"/>
        <dbReference type="ChEBI" id="CHEBI:15378"/>
        <dbReference type="ChEBI" id="CHEBI:29999"/>
        <dbReference type="ChEBI" id="CHEBI:30616"/>
        <dbReference type="ChEBI" id="CHEBI:83421"/>
        <dbReference type="ChEBI" id="CHEBI:456216"/>
        <dbReference type="EC" id="2.7.11.1"/>
    </reaction>
</comment>
<keyword evidence="4" id="KW-0418">Kinase</keyword>
<dbReference type="PANTHER" id="PTHR44329">
    <property type="entry name" value="SERINE/THREONINE-PROTEIN KINASE TNNI3K-RELATED"/>
    <property type="match status" value="1"/>
</dbReference>
<comment type="catalytic activity">
    <reaction evidence="6">
        <text>L-threonyl-[protein] + ATP = O-phospho-L-threonyl-[protein] + ADP + H(+)</text>
        <dbReference type="Rhea" id="RHEA:46608"/>
        <dbReference type="Rhea" id="RHEA-COMP:11060"/>
        <dbReference type="Rhea" id="RHEA-COMP:11605"/>
        <dbReference type="ChEBI" id="CHEBI:15378"/>
        <dbReference type="ChEBI" id="CHEBI:30013"/>
        <dbReference type="ChEBI" id="CHEBI:30616"/>
        <dbReference type="ChEBI" id="CHEBI:61977"/>
        <dbReference type="ChEBI" id="CHEBI:456216"/>
        <dbReference type="EC" id="2.7.11.1"/>
    </reaction>
</comment>
<evidence type="ECO:0000256" key="1">
    <source>
        <dbReference type="ARBA" id="ARBA00022527"/>
    </source>
</evidence>
<dbReference type="CDD" id="cd13999">
    <property type="entry name" value="STKc_MAP3K-like"/>
    <property type="match status" value="1"/>
</dbReference>